<proteinExistence type="predicted"/>
<evidence type="ECO:0000256" key="1">
    <source>
        <dbReference type="SAM" id="MobiDB-lite"/>
    </source>
</evidence>
<dbReference type="HOGENOM" id="CLU_917703_0_0_5"/>
<feature type="compositionally biased region" description="Low complexity" evidence="1">
    <location>
        <begin position="106"/>
        <end position="117"/>
    </location>
</feature>
<dbReference type="RefSeq" id="WP_009211392.1">
    <property type="nucleotide sequence ID" value="NZ_BBWP01000038.1"/>
</dbReference>
<sequence length="303" mass="29626">MKKSFYTALLAGAVMPFAAFAQDAQPAAPTDTPPAATDSAMPSDSSDAAAPSSTMDPAAPTGDASAQTDTAPSATDAPTDTAESPAGTTTTEKPADMAAEQPAENGDMASASAGADGPFVTVPPSGAWRVTDLDGKDVYDTAGESIGSITDVLVSEEGEVMAVLVGVGGFLGIGEKDVAVSMSALEFGPGKTEGLPTEEEANAQASAAAPATGGTGMAADPAAGGTGDANMSTASTDASAEPVTPVVGEDNLPDRIVLNVSREQLEQAPAYNEPEEADDGKAEADGGAADGTMAPAGDAPAAQ</sequence>
<evidence type="ECO:0000313" key="5">
    <source>
        <dbReference type="Proteomes" id="UP000000321"/>
    </source>
</evidence>
<feature type="domain" description="PRC-barrel" evidence="3">
    <location>
        <begin position="129"/>
        <end position="183"/>
    </location>
</feature>
<dbReference type="AlphaFoldDB" id="Q1YE35"/>
<keyword evidence="5" id="KW-1185">Reference proteome</keyword>
<organism evidence="4 5">
    <name type="scientific">Aurantimonas manganoxydans (strain ATCC BAA-1229 / DSM 21871 / SI85-9A1)</name>
    <dbReference type="NCBI Taxonomy" id="287752"/>
    <lineage>
        <taxon>Bacteria</taxon>
        <taxon>Pseudomonadati</taxon>
        <taxon>Pseudomonadota</taxon>
        <taxon>Alphaproteobacteria</taxon>
        <taxon>Hyphomicrobiales</taxon>
        <taxon>Aurantimonadaceae</taxon>
        <taxon>Aurantimonas</taxon>
    </lineage>
</organism>
<dbReference type="InterPro" id="IPR027275">
    <property type="entry name" value="PRC-brl_dom"/>
</dbReference>
<feature type="chain" id="PRO_5004197863" description="PRC-barrel domain-containing protein" evidence="2">
    <location>
        <begin position="22"/>
        <end position="303"/>
    </location>
</feature>
<dbReference type="BioCyc" id="AURANTIMONAS:SI859A1_03583-MONOMER"/>
<keyword evidence="2" id="KW-0732">Signal</keyword>
<dbReference type="Gene3D" id="2.30.30.240">
    <property type="entry name" value="PRC-barrel domain"/>
    <property type="match status" value="1"/>
</dbReference>
<dbReference type="Proteomes" id="UP000000321">
    <property type="component" value="Unassembled WGS sequence"/>
</dbReference>
<feature type="region of interest" description="Disordered" evidence="1">
    <location>
        <begin position="24"/>
        <end position="94"/>
    </location>
</feature>
<name>Q1YE35_AURMS</name>
<dbReference type="SUPFAM" id="SSF50346">
    <property type="entry name" value="PRC-barrel domain"/>
    <property type="match status" value="1"/>
</dbReference>
<gene>
    <name evidence="4" type="ORF">SI859A1_03583</name>
</gene>
<protein>
    <recommendedName>
        <fullName evidence="3">PRC-barrel domain-containing protein</fullName>
    </recommendedName>
</protein>
<feature type="signal peptide" evidence="2">
    <location>
        <begin position="1"/>
        <end position="21"/>
    </location>
</feature>
<dbReference type="InterPro" id="IPR011033">
    <property type="entry name" value="PRC_barrel-like_sf"/>
</dbReference>
<dbReference type="PANTHER" id="PTHR36505:SF1">
    <property type="entry name" value="BLR1072 PROTEIN"/>
    <property type="match status" value="1"/>
</dbReference>
<feature type="compositionally biased region" description="Low complexity" evidence="1">
    <location>
        <begin position="24"/>
        <end position="86"/>
    </location>
</feature>
<evidence type="ECO:0000313" key="4">
    <source>
        <dbReference type="EMBL" id="EAS48564.1"/>
    </source>
</evidence>
<comment type="caution">
    <text evidence="4">The sequence shown here is derived from an EMBL/GenBank/DDBJ whole genome shotgun (WGS) entry which is preliminary data.</text>
</comment>
<dbReference type="Pfam" id="PF05239">
    <property type="entry name" value="PRC"/>
    <property type="match status" value="1"/>
</dbReference>
<dbReference type="EMBL" id="AAPJ01000009">
    <property type="protein sequence ID" value="EAS48564.1"/>
    <property type="molecule type" value="Genomic_DNA"/>
</dbReference>
<feature type="compositionally biased region" description="Low complexity" evidence="1">
    <location>
        <begin position="285"/>
        <end position="303"/>
    </location>
</feature>
<feature type="region of interest" description="Disordered" evidence="1">
    <location>
        <begin position="190"/>
        <end position="303"/>
    </location>
</feature>
<evidence type="ECO:0000259" key="3">
    <source>
        <dbReference type="Pfam" id="PF05239"/>
    </source>
</evidence>
<reference evidence="4 5" key="1">
    <citation type="journal article" date="2008" name="Appl. Environ. Microbiol.">
        <title>Genomic insights into Mn(II) oxidation by the marine alphaproteobacterium Aurantimonas sp. strain SI85-9A1.</title>
        <authorList>
            <person name="Dick G.J."/>
            <person name="Podell S."/>
            <person name="Johnson H.A."/>
            <person name="Rivera-Espinoza Y."/>
            <person name="Bernier-Latmani R."/>
            <person name="McCarthy J.K."/>
            <person name="Torpey J.W."/>
            <person name="Clement B.G."/>
            <person name="Gaasterland T."/>
            <person name="Tebo B.M."/>
        </authorList>
    </citation>
    <scope>NUCLEOTIDE SEQUENCE [LARGE SCALE GENOMIC DNA]</scope>
    <source>
        <strain evidence="4 5">SI85-9A1</strain>
    </source>
</reference>
<feature type="region of interest" description="Disordered" evidence="1">
    <location>
        <begin position="101"/>
        <end position="120"/>
    </location>
</feature>
<accession>Q1YE35</accession>
<dbReference type="PANTHER" id="PTHR36505">
    <property type="entry name" value="BLR1072 PROTEIN"/>
    <property type="match status" value="1"/>
</dbReference>
<evidence type="ECO:0000256" key="2">
    <source>
        <dbReference type="SAM" id="SignalP"/>
    </source>
</evidence>
<feature type="compositionally biased region" description="Low complexity" evidence="1">
    <location>
        <begin position="202"/>
        <end position="223"/>
    </location>
</feature>